<gene>
    <name evidence="2" type="ORF">TL16_g04534</name>
</gene>
<proteinExistence type="predicted"/>
<organism evidence="2 3">
    <name type="scientific">Triparma laevis f. inornata</name>
    <dbReference type="NCBI Taxonomy" id="1714386"/>
    <lineage>
        <taxon>Eukaryota</taxon>
        <taxon>Sar</taxon>
        <taxon>Stramenopiles</taxon>
        <taxon>Ochrophyta</taxon>
        <taxon>Bolidophyceae</taxon>
        <taxon>Parmales</taxon>
        <taxon>Triparmaceae</taxon>
        <taxon>Triparma</taxon>
    </lineage>
</organism>
<evidence type="ECO:0000313" key="2">
    <source>
        <dbReference type="EMBL" id="GMH66898.1"/>
    </source>
</evidence>
<dbReference type="AlphaFoldDB" id="A0A9W7E8Q3"/>
<comment type="caution">
    <text evidence="2">The sequence shown here is derived from an EMBL/GenBank/DDBJ whole genome shotgun (WGS) entry which is preliminary data.</text>
</comment>
<feature type="region of interest" description="Disordered" evidence="1">
    <location>
        <begin position="41"/>
        <end position="79"/>
    </location>
</feature>
<accession>A0A9W7E8Q3</accession>
<evidence type="ECO:0000256" key="1">
    <source>
        <dbReference type="SAM" id="MobiDB-lite"/>
    </source>
</evidence>
<reference evidence="3" key="1">
    <citation type="journal article" date="2023" name="Commun. Biol.">
        <title>Genome analysis of Parmales, the sister group of diatoms, reveals the evolutionary specialization of diatoms from phago-mixotrophs to photoautotrophs.</title>
        <authorList>
            <person name="Ban H."/>
            <person name="Sato S."/>
            <person name="Yoshikawa S."/>
            <person name="Yamada K."/>
            <person name="Nakamura Y."/>
            <person name="Ichinomiya M."/>
            <person name="Sato N."/>
            <person name="Blanc-Mathieu R."/>
            <person name="Endo H."/>
            <person name="Kuwata A."/>
            <person name="Ogata H."/>
        </authorList>
    </citation>
    <scope>NUCLEOTIDE SEQUENCE [LARGE SCALE GENOMIC DNA]</scope>
</reference>
<feature type="compositionally biased region" description="Polar residues" evidence="1">
    <location>
        <begin position="41"/>
        <end position="50"/>
    </location>
</feature>
<name>A0A9W7E8Q3_9STRA</name>
<feature type="compositionally biased region" description="Gly residues" evidence="1">
    <location>
        <begin position="151"/>
        <end position="161"/>
    </location>
</feature>
<dbReference type="Proteomes" id="UP001162640">
    <property type="component" value="Unassembled WGS sequence"/>
</dbReference>
<feature type="compositionally biased region" description="Basic and acidic residues" evidence="1">
    <location>
        <begin position="53"/>
        <end position="79"/>
    </location>
</feature>
<feature type="compositionally biased region" description="Basic and acidic residues" evidence="1">
    <location>
        <begin position="134"/>
        <end position="148"/>
    </location>
</feature>
<sequence>MGPKKRDKVPIRKPVSSFSYKLPLGTADKYSHLKKSISLRMSSGYPSSLPSPDEVRESQQKKLDELNKAREEKEGKVSDEVVKKEEKITSLEGMKERYNTLEINKINKEIEKLQSKRKEFFWLLKQVITVEAQRKRTETVKGKDEPKPKMGMGGIGMGGGGMGVGLGGMGGGKP</sequence>
<feature type="region of interest" description="Disordered" evidence="1">
    <location>
        <begin position="134"/>
        <end position="161"/>
    </location>
</feature>
<protein>
    <submittedName>
        <fullName evidence="2">Uncharacterized protein</fullName>
    </submittedName>
</protein>
<dbReference type="EMBL" id="BLQM01000126">
    <property type="protein sequence ID" value="GMH66898.1"/>
    <property type="molecule type" value="Genomic_DNA"/>
</dbReference>
<evidence type="ECO:0000313" key="3">
    <source>
        <dbReference type="Proteomes" id="UP001162640"/>
    </source>
</evidence>